<dbReference type="STRING" id="391595.RLO149_c032170"/>
<keyword evidence="1" id="KW-0812">Transmembrane</keyword>
<dbReference type="Proteomes" id="UP000001353">
    <property type="component" value="Chromosome"/>
</dbReference>
<keyword evidence="1" id="KW-0472">Membrane</keyword>
<feature type="domain" description="Endonuclease/exonuclease/phosphatase" evidence="2">
    <location>
        <begin position="102"/>
        <end position="307"/>
    </location>
</feature>
<evidence type="ECO:0000256" key="1">
    <source>
        <dbReference type="SAM" id="Phobius"/>
    </source>
</evidence>
<evidence type="ECO:0000313" key="4">
    <source>
        <dbReference type="Proteomes" id="UP000001353"/>
    </source>
</evidence>
<dbReference type="GO" id="GO:0004519">
    <property type="term" value="F:endonuclease activity"/>
    <property type="evidence" value="ECO:0007669"/>
    <property type="project" value="UniProtKB-KW"/>
</dbReference>
<dbReference type="GO" id="GO:0004527">
    <property type="term" value="F:exonuclease activity"/>
    <property type="evidence" value="ECO:0007669"/>
    <property type="project" value="UniProtKB-KW"/>
</dbReference>
<name>F7ZKF9_ROSLO</name>
<dbReference type="EMBL" id="CP002623">
    <property type="protein sequence ID" value="AEI95173.1"/>
    <property type="molecule type" value="Genomic_DNA"/>
</dbReference>
<keyword evidence="1" id="KW-1133">Transmembrane helix</keyword>
<dbReference type="AlphaFoldDB" id="F7ZKF9"/>
<proteinExistence type="predicted"/>
<dbReference type="Pfam" id="PF03372">
    <property type="entry name" value="Exo_endo_phos"/>
    <property type="match status" value="1"/>
</dbReference>
<protein>
    <submittedName>
        <fullName evidence="3">Endonuclease/exonuclease/phosphatase-like protein</fullName>
    </submittedName>
</protein>
<reference evidence="3 4" key="1">
    <citation type="journal article" date="2011" name="BMC Genomics">
        <title>Comparative genome analysis and genome-guided physiological analysis of Roseobacter litoralis.</title>
        <authorList>
            <person name="Kalhoefer D."/>
            <person name="Thole S."/>
            <person name="Voget S."/>
            <person name="Lehmann R."/>
            <person name="Liesegang H."/>
            <person name="Wollher A."/>
            <person name="Daniel R."/>
            <person name="Simon M."/>
            <person name="Brinkhoff T."/>
        </authorList>
    </citation>
    <scope>NUCLEOTIDE SEQUENCE [LARGE SCALE GENOMIC DNA]</scope>
    <source>
        <strain evidence="4">ATCC 49566 / DSM 6996 / JCM 21268 / NBRC 15278 / OCh 149</strain>
    </source>
</reference>
<dbReference type="Gene3D" id="3.60.10.10">
    <property type="entry name" value="Endonuclease/exonuclease/phosphatase"/>
    <property type="match status" value="1"/>
</dbReference>
<evidence type="ECO:0000259" key="2">
    <source>
        <dbReference type="Pfam" id="PF03372"/>
    </source>
</evidence>
<dbReference type="SUPFAM" id="SSF56219">
    <property type="entry name" value="DNase I-like"/>
    <property type="match status" value="1"/>
</dbReference>
<sequence>MLNALFWIIALVVLLTTALPFTNSVTWWVRMWEFPRVHIACVALAVMIGCLLFAVSYKVPMLAIMGVVLVYQTAQIFPYTALAKTEVDLVTAPASVRPVSMLSVNVLMENERYDDLRVILDREDPDVLLLMETDQAWADALDGRLDRYTTVKSHIAGDHYGMIFATRLDPVSVEFLWPDADDTPALKAVLRAPDGTAFNFIGLHPRPPVPGNTTAVRDKQIKNAALMTSSSDRPTVCMGDFNDVAWSWTTKRFKRYGGFVEPRVGRGMYASFHAEHPLIRLPIDQIFLTEDVNLVSFNRLEGFGSDHFPMAVTVYFDEIEGSGNDG</sequence>
<dbReference type="KEGG" id="rli:RLO149_c032170"/>
<feature type="transmembrane region" description="Helical" evidence="1">
    <location>
        <begin position="36"/>
        <end position="55"/>
    </location>
</feature>
<organism evidence="3 4">
    <name type="scientific">Roseobacter litoralis (strain ATCC 49566 / DSM 6996 / JCM 21268 / NBRC 15278 / OCh 149)</name>
    <dbReference type="NCBI Taxonomy" id="391595"/>
    <lineage>
        <taxon>Bacteria</taxon>
        <taxon>Pseudomonadati</taxon>
        <taxon>Pseudomonadota</taxon>
        <taxon>Alphaproteobacteria</taxon>
        <taxon>Rhodobacterales</taxon>
        <taxon>Roseobacteraceae</taxon>
        <taxon>Roseobacter</taxon>
    </lineage>
</organism>
<dbReference type="RefSeq" id="WP_013963083.1">
    <property type="nucleotide sequence ID" value="NC_015730.1"/>
</dbReference>
<dbReference type="HOGENOM" id="CLU_052333_0_0_5"/>
<dbReference type="InterPro" id="IPR005135">
    <property type="entry name" value="Endo/exonuclease/phosphatase"/>
</dbReference>
<gene>
    <name evidence="3" type="ordered locus">RLO149_c032170</name>
</gene>
<dbReference type="eggNOG" id="COG3021">
    <property type="taxonomic scope" value="Bacteria"/>
</dbReference>
<dbReference type="OrthoDB" id="9796594at2"/>
<evidence type="ECO:0000313" key="3">
    <source>
        <dbReference type="EMBL" id="AEI95173.1"/>
    </source>
</evidence>
<dbReference type="InterPro" id="IPR036691">
    <property type="entry name" value="Endo/exonu/phosph_ase_sf"/>
</dbReference>
<accession>F7ZKF9</accession>
<keyword evidence="4" id="KW-1185">Reference proteome</keyword>